<dbReference type="AlphaFoldDB" id="A0A6M3KY57"/>
<sequence length="96" mass="10543">MSWKSELLKGLVEVKGEIARHQGIITTYDLMVNRQQVMIEKLLDRIQAPSFRELKVVGATVEPVGNPGFYDPGADEDLAGMALPMEDGARGNENEG</sequence>
<reference evidence="1" key="1">
    <citation type="submission" date="2020-03" db="EMBL/GenBank/DDBJ databases">
        <title>The deep terrestrial virosphere.</title>
        <authorList>
            <person name="Holmfeldt K."/>
            <person name="Nilsson E."/>
            <person name="Simone D."/>
            <person name="Lopez-Fernandez M."/>
            <person name="Wu X."/>
            <person name="de Brujin I."/>
            <person name="Lundin D."/>
            <person name="Andersson A."/>
            <person name="Bertilsson S."/>
            <person name="Dopson M."/>
        </authorList>
    </citation>
    <scope>NUCLEOTIDE SEQUENCE</scope>
    <source>
        <strain evidence="1">MM415B02127</strain>
    </source>
</reference>
<name>A0A6M3KY57_9ZZZZ</name>
<evidence type="ECO:0000313" key="1">
    <source>
        <dbReference type="EMBL" id="QJA86118.1"/>
    </source>
</evidence>
<organism evidence="1">
    <name type="scientific">viral metagenome</name>
    <dbReference type="NCBI Taxonomy" id="1070528"/>
    <lineage>
        <taxon>unclassified sequences</taxon>
        <taxon>metagenomes</taxon>
        <taxon>organismal metagenomes</taxon>
    </lineage>
</organism>
<accession>A0A6M3KY57</accession>
<gene>
    <name evidence="1" type="ORF">MM415B02127_0006</name>
</gene>
<dbReference type="EMBL" id="MT142616">
    <property type="protein sequence ID" value="QJA86118.1"/>
    <property type="molecule type" value="Genomic_DNA"/>
</dbReference>
<protein>
    <submittedName>
        <fullName evidence="1">Uncharacterized protein</fullName>
    </submittedName>
</protein>
<proteinExistence type="predicted"/>